<reference evidence="2 3" key="1">
    <citation type="submission" date="2016-04" db="EMBL/GenBank/DDBJ databases">
        <title>ATOL: Assembling a taxonomically balanced genome-scale reconstruction of the evolutionary history of the Enterobacteriaceae.</title>
        <authorList>
            <person name="Plunkett G.III."/>
            <person name="Neeno-Eckwall E.C."/>
            <person name="Glasner J.D."/>
            <person name="Perna N.T."/>
        </authorList>
    </citation>
    <scope>NUCLEOTIDE SEQUENCE [LARGE SCALE GENOMIC DNA]</scope>
    <source>
        <strain evidence="2 3">ATCC 51602</strain>
    </source>
</reference>
<evidence type="ECO:0000313" key="3">
    <source>
        <dbReference type="Proteomes" id="UP000078407"/>
    </source>
</evidence>
<feature type="signal peptide" evidence="1">
    <location>
        <begin position="1"/>
        <end position="29"/>
    </location>
</feature>
<keyword evidence="3" id="KW-1185">Reference proteome</keyword>
<name>A0ABX2W423_9ENTR</name>
<protein>
    <recommendedName>
        <fullName evidence="4">Beta-fimbriae major subunit</fullName>
    </recommendedName>
</protein>
<evidence type="ECO:0000313" key="2">
    <source>
        <dbReference type="EMBL" id="OAT25416.1"/>
    </source>
</evidence>
<sequence>MPMKTFTRITTLSVLAAISSFMAVPASYANSDCQMTLSQPEVNLQVLRQDEAVKTGQGWSVMQEKDINVNVFCTTPRKMAVFFHGNAGDKGYFRFGSQSGLSGKVSQLTVDGQHYPMAKTVNPGSFLPDGSAAEELLVRNREGIIAINGNSPVQGQQMNFRLTLTPVLKESEFKVSDSTTLTSDISLIMIDDQ</sequence>
<evidence type="ECO:0008006" key="4">
    <source>
        <dbReference type="Google" id="ProtNLM"/>
    </source>
</evidence>
<organism evidence="2 3">
    <name type="scientific">Buttiauxella ferragutiae ATCC 51602</name>
    <dbReference type="NCBI Taxonomy" id="1354252"/>
    <lineage>
        <taxon>Bacteria</taxon>
        <taxon>Pseudomonadati</taxon>
        <taxon>Pseudomonadota</taxon>
        <taxon>Gammaproteobacteria</taxon>
        <taxon>Enterobacterales</taxon>
        <taxon>Enterobacteriaceae</taxon>
        <taxon>Buttiauxella</taxon>
    </lineage>
</organism>
<dbReference type="Proteomes" id="UP000078407">
    <property type="component" value="Unassembled WGS sequence"/>
</dbReference>
<accession>A0ABX2W423</accession>
<gene>
    <name evidence="2" type="ORF">M976_03760</name>
</gene>
<comment type="caution">
    <text evidence="2">The sequence shown here is derived from an EMBL/GenBank/DDBJ whole genome shotgun (WGS) entry which is preliminary data.</text>
</comment>
<evidence type="ECO:0000256" key="1">
    <source>
        <dbReference type="SAM" id="SignalP"/>
    </source>
</evidence>
<feature type="chain" id="PRO_5046129265" description="Beta-fimbriae major subunit" evidence="1">
    <location>
        <begin position="30"/>
        <end position="193"/>
    </location>
</feature>
<keyword evidence="1" id="KW-0732">Signal</keyword>
<proteinExistence type="predicted"/>
<dbReference type="EMBL" id="LXEQ01000054">
    <property type="protein sequence ID" value="OAT25416.1"/>
    <property type="molecule type" value="Genomic_DNA"/>
</dbReference>